<comment type="subunit">
    <text evidence="2">Homotrimer.</text>
</comment>
<comment type="similarity">
    <text evidence="2">Belongs to the aspartate/ornithine carbamoyltransferase superfamily. SOTCase family.</text>
</comment>
<feature type="binding site" evidence="2">
    <location>
        <position position="75"/>
    </location>
    <ligand>
        <name>carbamoyl phosphate</name>
        <dbReference type="ChEBI" id="CHEBI:58228"/>
        <note>ligand shared between two neighboring subunits</note>
    </ligand>
</feature>
<dbReference type="InterPro" id="IPR006132">
    <property type="entry name" value="Asp/Orn_carbamoyltranf_P-bd"/>
</dbReference>
<feature type="binding site" evidence="2">
    <location>
        <position position="142"/>
    </location>
    <ligand>
        <name>N(2)-succinyl-L-ornithine</name>
        <dbReference type="ChEBI" id="CHEBI:58514"/>
    </ligand>
</feature>
<dbReference type="InterPro" id="IPR006131">
    <property type="entry name" value="Asp_carbamoyltransf_Asp/Orn-bd"/>
</dbReference>
<dbReference type="InterPro" id="IPR043696">
    <property type="entry name" value="ArgF'-like"/>
</dbReference>
<comment type="function">
    <text evidence="2">Catalyzes the transfer of the carbamoyl group from carbamoyl phosphate to the delta-amino group of N(2)-succinyl-L-ornithine to produce N(2)-succinyl-L-citrulline. Is essential for arginine biosynthesis.</text>
</comment>
<dbReference type="InterPro" id="IPR036901">
    <property type="entry name" value="Asp/Orn_carbamoylTrfase_sf"/>
</dbReference>
<dbReference type="SUPFAM" id="SSF53671">
    <property type="entry name" value="Aspartate/ornithine carbamoyltransferase"/>
    <property type="match status" value="1"/>
</dbReference>
<organism evidence="5 6">
    <name type="scientific">Sphingobacterium daejeonense</name>
    <dbReference type="NCBI Taxonomy" id="371142"/>
    <lineage>
        <taxon>Bacteria</taxon>
        <taxon>Pseudomonadati</taxon>
        <taxon>Bacteroidota</taxon>
        <taxon>Sphingobacteriia</taxon>
        <taxon>Sphingobacteriales</taxon>
        <taxon>Sphingobacteriaceae</taxon>
        <taxon>Sphingobacterium</taxon>
    </lineage>
</organism>
<keyword evidence="6" id="KW-1185">Reference proteome</keyword>
<dbReference type="Proteomes" id="UP001597205">
    <property type="component" value="Unassembled WGS sequence"/>
</dbReference>
<reference evidence="6" key="1">
    <citation type="journal article" date="2019" name="Int. J. Syst. Evol. Microbiol.">
        <title>The Global Catalogue of Microorganisms (GCM) 10K type strain sequencing project: providing services to taxonomists for standard genome sequencing and annotation.</title>
        <authorList>
            <consortium name="The Broad Institute Genomics Platform"/>
            <consortium name="The Broad Institute Genome Sequencing Center for Infectious Disease"/>
            <person name="Wu L."/>
            <person name="Ma J."/>
        </authorList>
    </citation>
    <scope>NUCLEOTIDE SEQUENCE [LARGE SCALE GENOMIC DNA]</scope>
    <source>
        <strain evidence="6">CCUG 52468</strain>
    </source>
</reference>
<dbReference type="RefSeq" id="WP_380894815.1">
    <property type="nucleotide sequence ID" value="NZ_JBHTKY010000003.1"/>
</dbReference>
<comment type="catalytic activity">
    <reaction evidence="2">
        <text>N(2)-succinyl-L-ornithine + carbamoyl phosphate = N(2)-succinyl-L-citrulline + phosphate + H(+)</text>
        <dbReference type="Rhea" id="RHEA:25884"/>
        <dbReference type="ChEBI" id="CHEBI:15378"/>
        <dbReference type="ChEBI" id="CHEBI:43474"/>
        <dbReference type="ChEBI" id="CHEBI:58228"/>
        <dbReference type="ChEBI" id="CHEBI:58514"/>
        <dbReference type="ChEBI" id="CHEBI:58862"/>
        <dbReference type="EC" id="2.1.3.11"/>
    </reaction>
</comment>
<dbReference type="Pfam" id="PF00185">
    <property type="entry name" value="OTCace"/>
    <property type="match status" value="1"/>
</dbReference>
<evidence type="ECO:0000313" key="6">
    <source>
        <dbReference type="Proteomes" id="UP001597205"/>
    </source>
</evidence>
<feature type="binding site" description="in other chain" evidence="2">
    <location>
        <begin position="276"/>
        <end position="277"/>
    </location>
    <ligand>
        <name>carbamoyl phosphate</name>
        <dbReference type="ChEBI" id="CHEBI:58228"/>
        <note>ligand shared between two neighboring subunits</note>
    </ligand>
</feature>
<dbReference type="PRINTS" id="PR00101">
    <property type="entry name" value="ATCASE"/>
</dbReference>
<feature type="binding site" description="in other chain" evidence="2">
    <location>
        <position position="110"/>
    </location>
    <ligand>
        <name>carbamoyl phosphate</name>
        <dbReference type="ChEBI" id="CHEBI:58228"/>
        <note>ligand shared between two neighboring subunits</note>
    </ligand>
</feature>
<dbReference type="PANTHER" id="PTHR45753:SF3">
    <property type="entry name" value="ORNITHINE TRANSCARBAMYLASE, MITOCHONDRIAL"/>
    <property type="match status" value="1"/>
</dbReference>
<evidence type="ECO:0000259" key="3">
    <source>
        <dbReference type="Pfam" id="PF00185"/>
    </source>
</evidence>
<proteinExistence type="inferred from homology"/>
<evidence type="ECO:0000259" key="4">
    <source>
        <dbReference type="Pfam" id="PF02729"/>
    </source>
</evidence>
<dbReference type="HAMAP" id="MF_02235">
    <property type="entry name" value="SOTCase"/>
    <property type="match status" value="1"/>
</dbReference>
<dbReference type="EMBL" id="JBHTKY010000003">
    <property type="protein sequence ID" value="MFD1164759.1"/>
    <property type="molecule type" value="Genomic_DNA"/>
</dbReference>
<accession>A0ABW3RI70</accession>
<feature type="binding site" description="in other chain" evidence="2">
    <location>
        <begin position="147"/>
        <end position="150"/>
    </location>
    <ligand>
        <name>carbamoyl phosphate</name>
        <dbReference type="ChEBI" id="CHEBI:58228"/>
        <note>ligand shared between two neighboring subunits</note>
    </ligand>
</feature>
<dbReference type="PANTHER" id="PTHR45753">
    <property type="entry name" value="ORNITHINE CARBAMOYLTRANSFERASE, MITOCHONDRIAL"/>
    <property type="match status" value="1"/>
</dbReference>
<feature type="binding site" evidence="2">
    <location>
        <position position="176"/>
    </location>
    <ligand>
        <name>N(2)-succinyl-L-ornithine</name>
        <dbReference type="ChEBI" id="CHEBI:58514"/>
    </ligand>
</feature>
<name>A0ABW3RI70_9SPHI</name>
<dbReference type="Pfam" id="PF02729">
    <property type="entry name" value="OTCace_N"/>
    <property type="match status" value="1"/>
</dbReference>
<evidence type="ECO:0000256" key="1">
    <source>
        <dbReference type="ARBA" id="ARBA00022679"/>
    </source>
</evidence>
<feature type="binding site" description="in other chain" evidence="2">
    <location>
        <begin position="47"/>
        <end position="50"/>
    </location>
    <ligand>
        <name>carbamoyl phosphate</name>
        <dbReference type="ChEBI" id="CHEBI:58228"/>
        <note>ligand shared between two neighboring subunits</note>
    </ligand>
</feature>
<protein>
    <recommendedName>
        <fullName evidence="2">N-succinylornithine carbamoyltransferase</fullName>
        <ecNumber evidence="2">2.1.3.11</ecNumber>
    </recommendedName>
    <alternativeName>
        <fullName evidence="2">N-succinyl-L-ornithine transcarbamylase</fullName>
        <shortName evidence="2">SOTCase</shortName>
    </alternativeName>
</protein>
<evidence type="ECO:0000256" key="2">
    <source>
        <dbReference type="HAMAP-Rule" id="MF_02235"/>
    </source>
</evidence>
<dbReference type="EC" id="2.1.3.11" evidence="2"/>
<feature type="binding site" evidence="2">
    <location>
        <position position="240"/>
    </location>
    <ligand>
        <name>N(2)-succinyl-L-ornithine</name>
        <dbReference type="ChEBI" id="CHEBI:58514"/>
    </ligand>
</feature>
<keyword evidence="2" id="KW-0028">Amino-acid biosynthesis</keyword>
<feature type="domain" description="Aspartate/ornithine carbamoyltransferase Asp/Orn-binding" evidence="3">
    <location>
        <begin position="202"/>
        <end position="313"/>
    </location>
</feature>
<feature type="binding site" evidence="2">
    <location>
        <position position="280"/>
    </location>
    <ligand>
        <name>N(2)-succinyl-L-ornithine</name>
        <dbReference type="ChEBI" id="CHEBI:58514"/>
    </ligand>
</feature>
<feature type="domain" description="Aspartate/ornithine carbamoyltransferase carbamoyl-P binding" evidence="4">
    <location>
        <begin position="3"/>
        <end position="160"/>
    </location>
</feature>
<comment type="pathway">
    <text evidence="2">Amino-acid biosynthesis; L-arginine biosynthesis.</text>
</comment>
<keyword evidence="2" id="KW-0055">Arginine biosynthesis</keyword>
<keyword evidence="1 2" id="KW-0808">Transferase</keyword>
<gene>
    <name evidence="2" type="primary">argF'</name>
    <name evidence="5" type="ORF">ACFQ2C_03975</name>
</gene>
<sequence>MKKFFSVADVDNLKNIVSEALEIKSKPYADENLGKHKMLGLVFLNPSLRTRLSTQKAGMNLGMNVMVMNMDKDGWALETRDGVIMNGTTVEHIREAAAVMGEYCDILGLRSFPTLKDKEADYSEDLFNKFIKYCGVPVVSLESATRHPLQSLTDLITITEYKKTDKPKVVLAWAPHVKALPQAVPNSFSEWMCRAQEEGLVDFTIAQPAGYELSEDFTKGANITTDLDQALDGADFVYVKNWSSFKEYGEVYPVNENWLLDNEKLKLTNDAKVMHCLPVRRDLELSSEILDGPNSLVVKEASNRVWAAQVVLKRMLEDLEA</sequence>
<feature type="binding site" description="in other chain" evidence="2">
    <location>
        <position position="304"/>
    </location>
    <ligand>
        <name>carbamoyl phosphate</name>
        <dbReference type="ChEBI" id="CHEBI:58228"/>
        <note>ligand shared between two neighboring subunits</note>
    </ligand>
</feature>
<comment type="caution">
    <text evidence="5">The sequence shown here is derived from an EMBL/GenBank/DDBJ whole genome shotgun (WGS) entry which is preliminary data.</text>
</comment>
<dbReference type="Gene3D" id="3.40.50.1370">
    <property type="entry name" value="Aspartate/ornithine carbamoyltransferase"/>
    <property type="match status" value="2"/>
</dbReference>
<dbReference type="InterPro" id="IPR006130">
    <property type="entry name" value="Asp/Orn_carbamoylTrfase"/>
</dbReference>
<evidence type="ECO:0000313" key="5">
    <source>
        <dbReference type="EMBL" id="MFD1164759.1"/>
    </source>
</evidence>
<dbReference type="PRINTS" id="PR00100">
    <property type="entry name" value="AOTCASE"/>
</dbReference>